<dbReference type="PANTHER" id="PTHR43312:SF1">
    <property type="entry name" value="NADP-DEPENDENT OXIDOREDUCTASE DOMAIN-CONTAINING PROTEIN"/>
    <property type="match status" value="1"/>
</dbReference>
<dbReference type="OrthoDB" id="9773828at2"/>
<dbReference type="InterPro" id="IPR053135">
    <property type="entry name" value="AKR2_Oxidoreductase"/>
</dbReference>
<dbReference type="Pfam" id="PF00248">
    <property type="entry name" value="Aldo_ket_red"/>
    <property type="match status" value="1"/>
</dbReference>
<proteinExistence type="predicted"/>
<gene>
    <name evidence="2" type="ORF">SAMN04488053_11066</name>
</gene>
<organism evidence="2 3">
    <name type="scientific">Alkalicoccus daliensis</name>
    <dbReference type="NCBI Taxonomy" id="745820"/>
    <lineage>
        <taxon>Bacteria</taxon>
        <taxon>Bacillati</taxon>
        <taxon>Bacillota</taxon>
        <taxon>Bacilli</taxon>
        <taxon>Bacillales</taxon>
        <taxon>Bacillaceae</taxon>
        <taxon>Alkalicoccus</taxon>
    </lineage>
</organism>
<evidence type="ECO:0000313" key="3">
    <source>
        <dbReference type="Proteomes" id="UP000198778"/>
    </source>
</evidence>
<dbReference type="InterPro" id="IPR020471">
    <property type="entry name" value="AKR"/>
</dbReference>
<dbReference type="PANTHER" id="PTHR43312">
    <property type="entry name" value="D-THREO-ALDOSE 1-DEHYDROGENASE"/>
    <property type="match status" value="1"/>
</dbReference>
<protein>
    <submittedName>
        <fullName evidence="2">Predicted oxidoreductase</fullName>
    </submittedName>
</protein>
<keyword evidence="3" id="KW-1185">Reference proteome</keyword>
<dbReference type="RefSeq" id="WP_090843560.1">
    <property type="nucleotide sequence ID" value="NZ_FNIL01000010.1"/>
</dbReference>
<dbReference type="AlphaFoldDB" id="A0A1H0IA25"/>
<reference evidence="3" key="1">
    <citation type="submission" date="2016-10" db="EMBL/GenBank/DDBJ databases">
        <authorList>
            <person name="Varghese N."/>
            <person name="Submissions S."/>
        </authorList>
    </citation>
    <scope>NUCLEOTIDE SEQUENCE [LARGE SCALE GENOMIC DNA]</scope>
    <source>
        <strain evidence="3">CGMCC 1.10369</strain>
    </source>
</reference>
<dbReference type="EMBL" id="FNIL01000010">
    <property type="protein sequence ID" value="SDO28314.1"/>
    <property type="molecule type" value="Genomic_DNA"/>
</dbReference>
<dbReference type="CDD" id="cd19086">
    <property type="entry name" value="AKR_AKR11C1"/>
    <property type="match status" value="1"/>
</dbReference>
<evidence type="ECO:0000259" key="1">
    <source>
        <dbReference type="Pfam" id="PF00248"/>
    </source>
</evidence>
<dbReference type="InterPro" id="IPR023210">
    <property type="entry name" value="NADP_OxRdtase_dom"/>
</dbReference>
<dbReference type="Gene3D" id="3.20.20.100">
    <property type="entry name" value="NADP-dependent oxidoreductase domain"/>
    <property type="match status" value="1"/>
</dbReference>
<dbReference type="Proteomes" id="UP000198778">
    <property type="component" value="Unassembled WGS sequence"/>
</dbReference>
<name>A0A1H0IA25_9BACI</name>
<dbReference type="GO" id="GO:0016491">
    <property type="term" value="F:oxidoreductase activity"/>
    <property type="evidence" value="ECO:0007669"/>
    <property type="project" value="InterPro"/>
</dbReference>
<dbReference type="STRING" id="745820.SAMN04488053_11066"/>
<accession>A0A1H0IA25</accession>
<feature type="domain" description="NADP-dependent oxidoreductase" evidence="1">
    <location>
        <begin position="15"/>
        <end position="315"/>
    </location>
</feature>
<dbReference type="InterPro" id="IPR036812">
    <property type="entry name" value="NAD(P)_OxRdtase_dom_sf"/>
</dbReference>
<sequence length="327" mass="36876">MKYRDLGKTGFKVSELSFGTWAIGGAWGSTNDTEALKGLEYAMSQGVNFFDTADVYGDGHAEELLAKATKGKEQEIHVASKFCRAGDIHDPETYSEGKVREFLEASLRRLGREQMDLYQIHCPPKEIIKNGDVFEVLDKLQQEGKIRNYGVSVETAEEGLLAMENKNVSTLQVIFNIFRQKPARELFSAAQEKEVGILARVPLASGLLTGKFKENHIFEEDDHRRFNADGQAFNVGETFAGLPFNTGVTLSRELEWITEGRGNMARAALKWILEHEAVSAVIPGFKREEQVQDLLQTQEAKEFSKEEMEKLKSFYDNQVHDNIRGPY</sequence>
<dbReference type="PRINTS" id="PR00069">
    <property type="entry name" value="ALDKETRDTASE"/>
</dbReference>
<evidence type="ECO:0000313" key="2">
    <source>
        <dbReference type="EMBL" id="SDO28314.1"/>
    </source>
</evidence>
<dbReference type="SUPFAM" id="SSF51430">
    <property type="entry name" value="NAD(P)-linked oxidoreductase"/>
    <property type="match status" value="1"/>
</dbReference>